<dbReference type="PANTHER" id="PTHR31513">
    <property type="entry name" value="EPHRIN TYPE-B RECEPTOR"/>
    <property type="match status" value="1"/>
</dbReference>
<proteinExistence type="predicted"/>
<dbReference type="InParanoid" id="A0A804MII5"/>
<accession>A0A804MII5</accession>
<dbReference type="Gramene" id="Zm00001eb088380_T001">
    <property type="protein sequence ID" value="Zm00001eb088380_P001"/>
    <property type="gene ID" value="Zm00001eb088380"/>
</dbReference>
<protein>
    <submittedName>
        <fullName evidence="2">Uncharacterized protein</fullName>
    </submittedName>
</protein>
<sequence>MWHDYSPPSPPLPPPDPPSPTTTCEGDLHRKGDFHTRCEVSEEVELDVDVYIMGNGSLVLLSGASLTCEKYGCVISANFSGEVHLSRGVRVTAGRVSLVATNITVADTVVVNTTALAGDPPDRTIGVPTGTHGNGGGHGGHGASCFVKQGQTQEDSWGGHAYAWSDLEHPWSYGSKGGSTGVEKDYGGAGGGIVWLFAEDLVMNGTVLANGGDSNEKVNQAEFGKQLPIWKTSRIN</sequence>
<evidence type="ECO:0000313" key="3">
    <source>
        <dbReference type="Proteomes" id="UP000007305"/>
    </source>
</evidence>
<dbReference type="PANTHER" id="PTHR31513:SF1">
    <property type="entry name" value="EPHRIN TYPE-B RECEPTOR"/>
    <property type="match status" value="1"/>
</dbReference>
<reference evidence="2" key="3">
    <citation type="submission" date="2021-05" db="UniProtKB">
        <authorList>
            <consortium name="EnsemblPlants"/>
        </authorList>
    </citation>
    <scope>IDENTIFICATION</scope>
    <source>
        <strain evidence="2">cv. B73</strain>
    </source>
</reference>
<evidence type="ECO:0000256" key="1">
    <source>
        <dbReference type="SAM" id="MobiDB-lite"/>
    </source>
</evidence>
<reference evidence="2" key="2">
    <citation type="submission" date="2019-07" db="EMBL/GenBank/DDBJ databases">
        <authorList>
            <person name="Seetharam A."/>
            <person name="Woodhouse M."/>
            <person name="Cannon E."/>
        </authorList>
    </citation>
    <scope>NUCLEOTIDE SEQUENCE [LARGE SCALE GENOMIC DNA]</scope>
    <source>
        <strain evidence="2">cv. B73</strain>
    </source>
</reference>
<evidence type="ECO:0000313" key="2">
    <source>
        <dbReference type="EnsemblPlants" id="Zm00001eb088380_P001"/>
    </source>
</evidence>
<dbReference type="AlphaFoldDB" id="A0A804MII5"/>
<organism evidence="2 3">
    <name type="scientific">Zea mays</name>
    <name type="common">Maize</name>
    <dbReference type="NCBI Taxonomy" id="4577"/>
    <lineage>
        <taxon>Eukaryota</taxon>
        <taxon>Viridiplantae</taxon>
        <taxon>Streptophyta</taxon>
        <taxon>Embryophyta</taxon>
        <taxon>Tracheophyta</taxon>
        <taxon>Spermatophyta</taxon>
        <taxon>Magnoliopsida</taxon>
        <taxon>Liliopsida</taxon>
        <taxon>Poales</taxon>
        <taxon>Poaceae</taxon>
        <taxon>PACMAD clade</taxon>
        <taxon>Panicoideae</taxon>
        <taxon>Andropogonodae</taxon>
        <taxon>Andropogoneae</taxon>
        <taxon>Tripsacinae</taxon>
        <taxon>Zea</taxon>
    </lineage>
</organism>
<reference evidence="3" key="1">
    <citation type="submission" date="2015-12" db="EMBL/GenBank/DDBJ databases">
        <title>Update maize B73 reference genome by single molecule sequencing technologies.</title>
        <authorList>
            <consortium name="Maize Genome Sequencing Project"/>
            <person name="Ware D."/>
        </authorList>
    </citation>
    <scope>NUCLEOTIDE SEQUENCE [LARGE SCALE GENOMIC DNA]</scope>
    <source>
        <strain evidence="3">cv. B73</strain>
    </source>
</reference>
<feature type="compositionally biased region" description="Pro residues" evidence="1">
    <location>
        <begin position="7"/>
        <end position="20"/>
    </location>
</feature>
<dbReference type="Proteomes" id="UP000007305">
    <property type="component" value="Chromosome 2"/>
</dbReference>
<keyword evidence="3" id="KW-1185">Reference proteome</keyword>
<name>A0A804MII5_MAIZE</name>
<feature type="region of interest" description="Disordered" evidence="1">
    <location>
        <begin position="1"/>
        <end position="25"/>
    </location>
</feature>
<dbReference type="EnsemblPlants" id="Zm00001eb088380_T001">
    <property type="protein sequence ID" value="Zm00001eb088380_P001"/>
    <property type="gene ID" value="Zm00001eb088380"/>
</dbReference>